<dbReference type="OrthoDB" id="7365880at2"/>
<organism evidence="2 3">
    <name type="scientific">Magnetovibrio blakemorei</name>
    <dbReference type="NCBI Taxonomy" id="28181"/>
    <lineage>
        <taxon>Bacteria</taxon>
        <taxon>Pseudomonadati</taxon>
        <taxon>Pseudomonadota</taxon>
        <taxon>Alphaproteobacteria</taxon>
        <taxon>Rhodospirillales</taxon>
        <taxon>Magnetovibrionaceae</taxon>
        <taxon>Magnetovibrio</taxon>
    </lineage>
</organism>
<dbReference type="EMBL" id="MCGG01000011">
    <property type="protein sequence ID" value="OEJ68714.1"/>
    <property type="molecule type" value="Genomic_DNA"/>
</dbReference>
<evidence type="ECO:0000313" key="2">
    <source>
        <dbReference type="EMBL" id="OEJ68714.1"/>
    </source>
</evidence>
<evidence type="ECO:0000256" key="1">
    <source>
        <dbReference type="SAM" id="Phobius"/>
    </source>
</evidence>
<keyword evidence="1" id="KW-1133">Transmembrane helix</keyword>
<dbReference type="Gene3D" id="3.30.1330.60">
    <property type="entry name" value="OmpA-like domain"/>
    <property type="match status" value="1"/>
</dbReference>
<keyword evidence="1" id="KW-0812">Transmembrane</keyword>
<name>A0A1E5QAH0_9PROT</name>
<keyword evidence="1" id="KW-0472">Membrane</keyword>
<evidence type="ECO:0000313" key="3">
    <source>
        <dbReference type="Proteomes" id="UP000095347"/>
    </source>
</evidence>
<dbReference type="AlphaFoldDB" id="A0A1E5QAH0"/>
<accession>A0A1E5QAH0</accession>
<dbReference type="RefSeq" id="WP_069957072.1">
    <property type="nucleotide sequence ID" value="NZ_MCGG01000011.1"/>
</dbReference>
<dbReference type="Proteomes" id="UP000095347">
    <property type="component" value="Unassembled WGS sequence"/>
</dbReference>
<evidence type="ECO:0008006" key="4">
    <source>
        <dbReference type="Google" id="ProtNLM"/>
    </source>
</evidence>
<protein>
    <recommendedName>
        <fullName evidence="4">Motility protein B-like N-terminal domain-containing protein</fullName>
    </recommendedName>
</protein>
<proteinExistence type="predicted"/>
<gene>
    <name evidence="2" type="ORF">BEN30_05760</name>
</gene>
<reference evidence="3" key="1">
    <citation type="submission" date="2016-07" db="EMBL/GenBank/DDBJ databases">
        <authorList>
            <person name="Florea S."/>
            <person name="Webb J.S."/>
            <person name="Jaromczyk J."/>
            <person name="Schardl C.L."/>
        </authorList>
    </citation>
    <scope>NUCLEOTIDE SEQUENCE [LARGE SCALE GENOMIC DNA]</scope>
    <source>
        <strain evidence="3">MV-1</strain>
    </source>
</reference>
<dbReference type="InterPro" id="IPR036737">
    <property type="entry name" value="OmpA-like_sf"/>
</dbReference>
<dbReference type="SUPFAM" id="SSF103088">
    <property type="entry name" value="OmpA-like"/>
    <property type="match status" value="1"/>
</dbReference>
<dbReference type="STRING" id="28181.BEN30_05760"/>
<comment type="caution">
    <text evidence="2">The sequence shown here is derived from an EMBL/GenBank/DDBJ whole genome shotgun (WGS) entry which is preliminary data.</text>
</comment>
<keyword evidence="3" id="KW-1185">Reference proteome</keyword>
<feature type="transmembrane region" description="Helical" evidence="1">
    <location>
        <begin position="20"/>
        <end position="39"/>
    </location>
</feature>
<sequence length="234" mass="25672">MGTANDEIRKIPDGESNTVALFLGLYLVVLAFFILLVTISKVEDTKSKKVMDSLSSAFTSIVPPSADLQTFISKDGDVLAGQEFQQQVTGIFSTALGVDKVETVQPGRQMRLVMKSDSLFFKDEAGIRSAMFPLLDRTVAALSNRPAGLRYDLEFVIGAPTASDGKTMATEETLEVRRAGAFAEEMNARGIPPDSIAVGIRPGHVGEVMIWFYTRDVEKTKLKFSEEDRLKRAQ</sequence>